<protein>
    <recommendedName>
        <fullName evidence="3">Helix-turn-helix protein</fullName>
    </recommendedName>
</protein>
<keyword evidence="2" id="KW-1185">Reference proteome</keyword>
<sequence length="89" mass="10411">MESGKGISRACRVLGLFKTCYYYVGIRDDSQVESALRKKAEDFPREGFCKALRRLRRQSYGWNHKRVHRVYKLIGLNIRRKESGGCRKG</sequence>
<dbReference type="PANTHER" id="PTHR47515:SF2">
    <property type="entry name" value="INTEGRASE CORE DOMAIN PROTEIN"/>
    <property type="match status" value="1"/>
</dbReference>
<dbReference type="Proteomes" id="UP000325105">
    <property type="component" value="Unassembled WGS sequence"/>
</dbReference>
<accession>A0A5S5CXS5</accession>
<comment type="caution">
    <text evidence="1">The sequence shown here is derived from an EMBL/GenBank/DDBJ whole genome shotgun (WGS) entry which is preliminary data.</text>
</comment>
<reference evidence="1 2" key="1">
    <citation type="submission" date="2019-07" db="EMBL/GenBank/DDBJ databases">
        <title>Genomic Encyclopedia of Archaeal and Bacterial Type Strains, Phase II (KMG-II): from individual species to whole genera.</title>
        <authorList>
            <person name="Goeker M."/>
        </authorList>
    </citation>
    <scope>NUCLEOTIDE SEQUENCE [LARGE SCALE GENOMIC DNA]</scope>
    <source>
        <strain evidence="1 2">DSM 18850</strain>
    </source>
</reference>
<evidence type="ECO:0008006" key="3">
    <source>
        <dbReference type="Google" id="ProtNLM"/>
    </source>
</evidence>
<dbReference type="EMBL" id="VNHX01000037">
    <property type="protein sequence ID" value="TYP87332.1"/>
    <property type="molecule type" value="Genomic_DNA"/>
</dbReference>
<evidence type="ECO:0000313" key="2">
    <source>
        <dbReference type="Proteomes" id="UP000325105"/>
    </source>
</evidence>
<proteinExistence type="predicted"/>
<evidence type="ECO:0000313" key="1">
    <source>
        <dbReference type="EMBL" id="TYP87332.1"/>
    </source>
</evidence>
<dbReference type="AlphaFoldDB" id="A0A5S5CXS5"/>
<name>A0A5S5CXS5_9SPHI</name>
<gene>
    <name evidence="1" type="ORF">BC792_1373</name>
</gene>
<dbReference type="PANTHER" id="PTHR47515">
    <property type="entry name" value="LOW CALCIUM RESPONSE LOCUS PROTEIN T"/>
    <property type="match status" value="1"/>
</dbReference>
<organism evidence="1 2">
    <name type="scientific">Sphingobacterium allocomposti</name>
    <dbReference type="NCBI Taxonomy" id="415956"/>
    <lineage>
        <taxon>Bacteria</taxon>
        <taxon>Pseudomonadati</taxon>
        <taxon>Bacteroidota</taxon>
        <taxon>Sphingobacteriia</taxon>
        <taxon>Sphingobacteriales</taxon>
        <taxon>Sphingobacteriaceae</taxon>
        <taxon>Sphingobacterium</taxon>
    </lineage>
</organism>